<dbReference type="InterPro" id="IPR024079">
    <property type="entry name" value="MetalloPept_cat_dom_sf"/>
</dbReference>
<dbReference type="SUPFAM" id="SSF55486">
    <property type="entry name" value="Metalloproteases ('zincins'), catalytic domain"/>
    <property type="match status" value="1"/>
</dbReference>
<dbReference type="InterPro" id="IPR000718">
    <property type="entry name" value="Peptidase_M13"/>
</dbReference>
<evidence type="ECO:0000259" key="2">
    <source>
        <dbReference type="Pfam" id="PF01431"/>
    </source>
</evidence>
<dbReference type="InterPro" id="IPR018497">
    <property type="entry name" value="Peptidase_M13_C"/>
</dbReference>
<gene>
    <name evidence="3" type="ORF">L9F63_027257</name>
</gene>
<evidence type="ECO:0000313" key="4">
    <source>
        <dbReference type="Proteomes" id="UP001233999"/>
    </source>
</evidence>
<dbReference type="PANTHER" id="PTHR11733">
    <property type="entry name" value="ZINC METALLOPROTEASE FAMILY M13 NEPRILYSIN-RELATED"/>
    <property type="match status" value="1"/>
</dbReference>
<dbReference type="EMBL" id="JASPKZ010002373">
    <property type="protein sequence ID" value="KAJ9595358.1"/>
    <property type="molecule type" value="Genomic_DNA"/>
</dbReference>
<dbReference type="PANTHER" id="PTHR11733:SF167">
    <property type="entry name" value="FI17812P1-RELATED"/>
    <property type="match status" value="1"/>
</dbReference>
<evidence type="ECO:0000313" key="3">
    <source>
        <dbReference type="EMBL" id="KAJ9595358.1"/>
    </source>
</evidence>
<feature type="non-terminal residue" evidence="3">
    <location>
        <position position="101"/>
    </location>
</feature>
<sequence length="101" mass="11757">RLYDEHGKMNNWWSNNTAKQFEIRAGCFREQYSSILKYHHEAFSKTLETASGILKNIADNGGLREAVRAYFKYVEHNGAEKKLPGLENYTHEQLLYLAFAN</sequence>
<proteinExistence type="inferred from homology"/>
<reference evidence="3" key="1">
    <citation type="journal article" date="2023" name="IScience">
        <title>Live-bearing cockroach genome reveals convergent evolutionary mechanisms linked to viviparity in insects and beyond.</title>
        <authorList>
            <person name="Fouks B."/>
            <person name="Harrison M.C."/>
            <person name="Mikhailova A.A."/>
            <person name="Marchal E."/>
            <person name="English S."/>
            <person name="Carruthers M."/>
            <person name="Jennings E.C."/>
            <person name="Chiamaka E.L."/>
            <person name="Frigard R.A."/>
            <person name="Pippel M."/>
            <person name="Attardo G.M."/>
            <person name="Benoit J.B."/>
            <person name="Bornberg-Bauer E."/>
            <person name="Tobe S.S."/>
        </authorList>
    </citation>
    <scope>NUCLEOTIDE SEQUENCE</scope>
    <source>
        <strain evidence="3">Stay&amp;Tobe</strain>
    </source>
</reference>
<dbReference type="GO" id="GO:0004222">
    <property type="term" value="F:metalloendopeptidase activity"/>
    <property type="evidence" value="ECO:0007669"/>
    <property type="project" value="InterPro"/>
</dbReference>
<dbReference type="AlphaFoldDB" id="A0AAD8ACC5"/>
<dbReference type="Proteomes" id="UP001233999">
    <property type="component" value="Unassembled WGS sequence"/>
</dbReference>
<name>A0AAD8ACC5_DIPPU</name>
<dbReference type="Gene3D" id="3.40.390.10">
    <property type="entry name" value="Collagenase (Catalytic Domain)"/>
    <property type="match status" value="1"/>
</dbReference>
<organism evidence="3 4">
    <name type="scientific">Diploptera punctata</name>
    <name type="common">Pacific beetle cockroach</name>
    <dbReference type="NCBI Taxonomy" id="6984"/>
    <lineage>
        <taxon>Eukaryota</taxon>
        <taxon>Metazoa</taxon>
        <taxon>Ecdysozoa</taxon>
        <taxon>Arthropoda</taxon>
        <taxon>Hexapoda</taxon>
        <taxon>Insecta</taxon>
        <taxon>Pterygota</taxon>
        <taxon>Neoptera</taxon>
        <taxon>Polyneoptera</taxon>
        <taxon>Dictyoptera</taxon>
        <taxon>Blattodea</taxon>
        <taxon>Blaberoidea</taxon>
        <taxon>Blaberidae</taxon>
        <taxon>Diplopterinae</taxon>
        <taxon>Diploptera</taxon>
    </lineage>
</organism>
<accession>A0AAD8ACC5</accession>
<feature type="domain" description="Peptidase M13 C-terminal" evidence="2">
    <location>
        <begin position="3"/>
        <end position="100"/>
    </location>
</feature>
<feature type="non-terminal residue" evidence="3">
    <location>
        <position position="1"/>
    </location>
</feature>
<dbReference type="GO" id="GO:0016485">
    <property type="term" value="P:protein processing"/>
    <property type="evidence" value="ECO:0007669"/>
    <property type="project" value="TreeGrafter"/>
</dbReference>
<dbReference type="PROSITE" id="PS51885">
    <property type="entry name" value="NEPRILYSIN"/>
    <property type="match status" value="1"/>
</dbReference>
<protein>
    <recommendedName>
        <fullName evidence="2">Peptidase M13 C-terminal domain-containing protein</fullName>
    </recommendedName>
</protein>
<comment type="similarity">
    <text evidence="1">Belongs to the peptidase M13 family.</text>
</comment>
<keyword evidence="4" id="KW-1185">Reference proteome</keyword>
<comment type="caution">
    <text evidence="3">The sequence shown here is derived from an EMBL/GenBank/DDBJ whole genome shotgun (WGS) entry which is preliminary data.</text>
</comment>
<reference evidence="3" key="2">
    <citation type="submission" date="2023-05" db="EMBL/GenBank/DDBJ databases">
        <authorList>
            <person name="Fouks B."/>
        </authorList>
    </citation>
    <scope>NUCLEOTIDE SEQUENCE</scope>
    <source>
        <strain evidence="3">Stay&amp;Tobe</strain>
        <tissue evidence="3">Testes</tissue>
    </source>
</reference>
<evidence type="ECO:0000256" key="1">
    <source>
        <dbReference type="ARBA" id="ARBA00007357"/>
    </source>
</evidence>
<dbReference type="Pfam" id="PF01431">
    <property type="entry name" value="Peptidase_M13"/>
    <property type="match status" value="1"/>
</dbReference>
<dbReference type="GO" id="GO:0005886">
    <property type="term" value="C:plasma membrane"/>
    <property type="evidence" value="ECO:0007669"/>
    <property type="project" value="TreeGrafter"/>
</dbReference>